<evidence type="ECO:0008006" key="5">
    <source>
        <dbReference type="Google" id="ProtNLM"/>
    </source>
</evidence>
<feature type="coiled-coil region" evidence="1">
    <location>
        <begin position="53"/>
        <end position="102"/>
    </location>
</feature>
<dbReference type="PANTHER" id="PTHR38116">
    <property type="entry name" value="CHROMOSOME 7, WHOLE GENOME SHOTGUN SEQUENCE"/>
    <property type="match status" value="1"/>
</dbReference>
<comment type="caution">
    <text evidence="3">The sequence shown here is derived from an EMBL/GenBank/DDBJ whole genome shotgun (WGS) entry which is preliminary data.</text>
</comment>
<organism evidence="3 4">
    <name type="scientific">Lachnellula willkommii</name>
    <dbReference type="NCBI Taxonomy" id="215461"/>
    <lineage>
        <taxon>Eukaryota</taxon>
        <taxon>Fungi</taxon>
        <taxon>Dikarya</taxon>
        <taxon>Ascomycota</taxon>
        <taxon>Pezizomycotina</taxon>
        <taxon>Leotiomycetes</taxon>
        <taxon>Helotiales</taxon>
        <taxon>Lachnaceae</taxon>
        <taxon>Lachnellula</taxon>
    </lineage>
</organism>
<dbReference type="AlphaFoldDB" id="A0A559M5W7"/>
<dbReference type="InterPro" id="IPR021833">
    <property type="entry name" value="DUF3425"/>
</dbReference>
<feature type="region of interest" description="Disordered" evidence="2">
    <location>
        <begin position="132"/>
        <end position="157"/>
    </location>
</feature>
<dbReference type="Proteomes" id="UP000315522">
    <property type="component" value="Unassembled WGS sequence"/>
</dbReference>
<feature type="region of interest" description="Disordered" evidence="2">
    <location>
        <begin position="187"/>
        <end position="247"/>
    </location>
</feature>
<accession>A0A559M5W7</accession>
<proteinExistence type="predicted"/>
<name>A0A559M5W7_9HELO</name>
<dbReference type="Gene3D" id="1.20.5.170">
    <property type="match status" value="1"/>
</dbReference>
<dbReference type="GO" id="GO:0003700">
    <property type="term" value="F:DNA-binding transcription factor activity"/>
    <property type="evidence" value="ECO:0007669"/>
    <property type="project" value="InterPro"/>
</dbReference>
<reference evidence="3 4" key="1">
    <citation type="submission" date="2018-05" db="EMBL/GenBank/DDBJ databases">
        <title>Genome sequencing and assembly of the regulated plant pathogen Lachnellula willkommii and related sister species for the development of diagnostic species identification markers.</title>
        <authorList>
            <person name="Giroux E."/>
            <person name="Bilodeau G."/>
        </authorList>
    </citation>
    <scope>NUCLEOTIDE SEQUENCE [LARGE SCALE GENOMIC DNA]</scope>
    <source>
        <strain evidence="3 4">CBS 172.35</strain>
    </source>
</reference>
<evidence type="ECO:0000313" key="3">
    <source>
        <dbReference type="EMBL" id="TVY88358.1"/>
    </source>
</evidence>
<feature type="compositionally biased region" description="Polar residues" evidence="2">
    <location>
        <begin position="220"/>
        <end position="229"/>
    </location>
</feature>
<dbReference type="EMBL" id="QGML01001782">
    <property type="protein sequence ID" value="TVY88358.1"/>
    <property type="molecule type" value="Genomic_DNA"/>
</dbReference>
<evidence type="ECO:0000256" key="1">
    <source>
        <dbReference type="SAM" id="Coils"/>
    </source>
</evidence>
<dbReference type="CDD" id="cd14688">
    <property type="entry name" value="bZIP_YAP"/>
    <property type="match status" value="1"/>
</dbReference>
<feature type="compositionally biased region" description="Low complexity" evidence="2">
    <location>
        <begin position="199"/>
        <end position="213"/>
    </location>
</feature>
<gene>
    <name evidence="3" type="ORF">LAWI1_G006554</name>
</gene>
<evidence type="ECO:0000313" key="4">
    <source>
        <dbReference type="Proteomes" id="UP000315522"/>
    </source>
</evidence>
<protein>
    <recommendedName>
        <fullName evidence="5">BZIP domain-containing protein</fullName>
    </recommendedName>
</protein>
<feature type="compositionally biased region" description="Low complexity" evidence="2">
    <location>
        <begin position="132"/>
        <end position="146"/>
    </location>
</feature>
<dbReference type="SUPFAM" id="SSF57959">
    <property type="entry name" value="Leucine zipper domain"/>
    <property type="match status" value="1"/>
</dbReference>
<keyword evidence="1" id="KW-0175">Coiled coil</keyword>
<evidence type="ECO:0000256" key="2">
    <source>
        <dbReference type="SAM" id="MobiDB-lite"/>
    </source>
</evidence>
<keyword evidence="4" id="KW-1185">Reference proteome</keyword>
<sequence>MLEYIPEALKVLHCPTMTLQTVTEHSKQYSLTCNMDSAADKEERKREYNRLAQREFRRRRKDHLKNLEQAQKEQSSEQSEEIERLRYQNDELRRENETLRAQLYGSSTPASHGLMPASINVPSLSNEGRAYSLSPSISGTSLSGTGSPPPTLASDMMPMGALSLTSSMLSPPMQAYADPSALSTSPYSMVHPSGLRHNSQSSPESSGFRSSRSTMGPPFQSMNMSQSAEVQAPQGAGQPRPVPQQSRMSLVPYDRNKARAEINQIFRPLYSDSSIITNPERHLAVLRSLSDSLPSVLKPSKAQLETPHYWGIDMIASPSLRERLLQAGSDAAQGFIAEIGITGLEREDVGQLIIWGDDPLNEMSWEFSQSILERWGWLLGRDWVNRANLWRRQRGASLLPGW</sequence>
<dbReference type="PANTHER" id="PTHR38116:SF9">
    <property type="entry name" value="BZIP DOMAIN-CONTAINING PROTEIN"/>
    <property type="match status" value="1"/>
</dbReference>
<dbReference type="InterPro" id="IPR046347">
    <property type="entry name" value="bZIP_sf"/>
</dbReference>
<dbReference type="Pfam" id="PF11905">
    <property type="entry name" value="DUF3425"/>
    <property type="match status" value="1"/>
</dbReference>